<reference evidence="2" key="1">
    <citation type="submission" date="2021-10" db="EMBL/GenBank/DDBJ databases">
        <title>Novel species in genus Arthrobacter.</title>
        <authorList>
            <person name="Liu Y."/>
        </authorList>
    </citation>
    <scope>NUCLEOTIDE SEQUENCE</scope>
    <source>
        <strain evidence="2">Zg-Y786</strain>
    </source>
</reference>
<feature type="domain" description="PKD" evidence="1">
    <location>
        <begin position="181"/>
        <end position="232"/>
    </location>
</feature>
<accession>A0ABS8GJK5</accession>
<proteinExistence type="predicted"/>
<dbReference type="EMBL" id="JAJFZQ010000003">
    <property type="protein sequence ID" value="MCC3265428.1"/>
    <property type="molecule type" value="Genomic_DNA"/>
</dbReference>
<dbReference type="RefSeq" id="WP_227890236.1">
    <property type="nucleotide sequence ID" value="NZ_JAJFZQ010000003.1"/>
</dbReference>
<dbReference type="Proteomes" id="UP001139168">
    <property type="component" value="Unassembled WGS sequence"/>
</dbReference>
<name>A0ABS8GJK5_9MICC</name>
<dbReference type="PROSITE" id="PS50093">
    <property type="entry name" value="PKD"/>
    <property type="match status" value="1"/>
</dbReference>
<evidence type="ECO:0000313" key="3">
    <source>
        <dbReference type="Proteomes" id="UP001139168"/>
    </source>
</evidence>
<gene>
    <name evidence="2" type="ORF">LJ752_05140</name>
</gene>
<dbReference type="Gene3D" id="2.60.40.10">
    <property type="entry name" value="Immunoglobulins"/>
    <property type="match status" value="1"/>
</dbReference>
<sequence>MFLANISPSYAEGSGGGGSGDIGNGDVYVGAYYPIPGTGEWASFDTGIPTNPREFMYEPKCFAGDVGDIVCLNENERVCAAGARGKLVYWFTRLKESGNPWALMDPPNPSCIYAEKPRDVGDQIRENILTEFQSRPIAAGTLSLQPSPHTLIGAHTNFYVEAGEQVFDFVMLEQNIRIVASPSEYEWHYGDRTVYGPASQTGSPLPADRWGEETSTSHVYRETGNYQASVTVHFSAEYSINGGPMVPIDGRAAVPSAPVAISVWKSESHNVADDCRVNPAGYGC</sequence>
<organism evidence="2 3">
    <name type="scientific">Arthrobacter gengyunqii</name>
    <dbReference type="NCBI Taxonomy" id="2886940"/>
    <lineage>
        <taxon>Bacteria</taxon>
        <taxon>Bacillati</taxon>
        <taxon>Actinomycetota</taxon>
        <taxon>Actinomycetes</taxon>
        <taxon>Micrococcales</taxon>
        <taxon>Micrococcaceae</taxon>
        <taxon>Arthrobacter</taxon>
    </lineage>
</organism>
<protein>
    <recommendedName>
        <fullName evidence="1">PKD domain-containing protein</fullName>
    </recommendedName>
</protein>
<dbReference type="InterPro" id="IPR013783">
    <property type="entry name" value="Ig-like_fold"/>
</dbReference>
<evidence type="ECO:0000259" key="1">
    <source>
        <dbReference type="PROSITE" id="PS50093"/>
    </source>
</evidence>
<keyword evidence="3" id="KW-1185">Reference proteome</keyword>
<evidence type="ECO:0000313" key="2">
    <source>
        <dbReference type="EMBL" id="MCC3265428.1"/>
    </source>
</evidence>
<comment type="caution">
    <text evidence="2">The sequence shown here is derived from an EMBL/GenBank/DDBJ whole genome shotgun (WGS) entry which is preliminary data.</text>
</comment>
<dbReference type="CDD" id="cd00146">
    <property type="entry name" value="PKD"/>
    <property type="match status" value="1"/>
</dbReference>
<dbReference type="InterPro" id="IPR000601">
    <property type="entry name" value="PKD_dom"/>
</dbReference>